<name>A0A8K0CG86_IGNLU</name>
<protein>
    <submittedName>
        <fullName evidence="1">Uncharacterized protein</fullName>
    </submittedName>
</protein>
<gene>
    <name evidence="1" type="ORF">ILUMI_21544</name>
</gene>
<keyword evidence="2" id="KW-1185">Reference proteome</keyword>
<dbReference type="AlphaFoldDB" id="A0A8K0CG86"/>
<evidence type="ECO:0000313" key="1">
    <source>
        <dbReference type="EMBL" id="KAF2884636.1"/>
    </source>
</evidence>
<accession>A0A8K0CG86</accession>
<dbReference type="EMBL" id="VTPC01090147">
    <property type="protein sequence ID" value="KAF2884636.1"/>
    <property type="molecule type" value="Genomic_DNA"/>
</dbReference>
<proteinExistence type="predicted"/>
<organism evidence="1 2">
    <name type="scientific">Ignelater luminosus</name>
    <name type="common">Cucubano</name>
    <name type="synonym">Pyrophorus luminosus</name>
    <dbReference type="NCBI Taxonomy" id="2038154"/>
    <lineage>
        <taxon>Eukaryota</taxon>
        <taxon>Metazoa</taxon>
        <taxon>Ecdysozoa</taxon>
        <taxon>Arthropoda</taxon>
        <taxon>Hexapoda</taxon>
        <taxon>Insecta</taxon>
        <taxon>Pterygota</taxon>
        <taxon>Neoptera</taxon>
        <taxon>Endopterygota</taxon>
        <taxon>Coleoptera</taxon>
        <taxon>Polyphaga</taxon>
        <taxon>Elateriformia</taxon>
        <taxon>Elateroidea</taxon>
        <taxon>Elateridae</taxon>
        <taxon>Agrypninae</taxon>
        <taxon>Pyrophorini</taxon>
        <taxon>Ignelater</taxon>
    </lineage>
</organism>
<evidence type="ECO:0000313" key="2">
    <source>
        <dbReference type="Proteomes" id="UP000801492"/>
    </source>
</evidence>
<comment type="caution">
    <text evidence="1">The sequence shown here is derived from an EMBL/GenBank/DDBJ whole genome shotgun (WGS) entry which is preliminary data.</text>
</comment>
<reference evidence="1" key="1">
    <citation type="submission" date="2019-08" db="EMBL/GenBank/DDBJ databases">
        <title>The genome of the North American firefly Photinus pyralis.</title>
        <authorList>
            <consortium name="Photinus pyralis genome working group"/>
            <person name="Fallon T.R."/>
            <person name="Sander Lower S.E."/>
            <person name="Weng J.-K."/>
        </authorList>
    </citation>
    <scope>NUCLEOTIDE SEQUENCE</scope>
    <source>
        <strain evidence="1">TRF0915ILg1</strain>
        <tissue evidence="1">Whole body</tissue>
    </source>
</reference>
<dbReference type="Proteomes" id="UP000801492">
    <property type="component" value="Unassembled WGS sequence"/>
</dbReference>
<sequence>MIGLRETPQGTKEELAYCEEEQEINTNKVRNESKNSNVNDKELDINDVMCDIKVDRLEVVDSGEEIDFTKSNDEDKISLRQSFIKQVVMMMKCFTNLKKRILHIRNEGVSLSRRLLVTFTEDITLSGLNKKILMTPIDESLWAGALEPDYTNANID</sequence>